<dbReference type="InterPro" id="IPR050408">
    <property type="entry name" value="HGPRT"/>
</dbReference>
<evidence type="ECO:0000256" key="5">
    <source>
        <dbReference type="ARBA" id="ARBA00011895"/>
    </source>
</evidence>
<dbReference type="GO" id="GO:0006178">
    <property type="term" value="P:guanine salvage"/>
    <property type="evidence" value="ECO:0007669"/>
    <property type="project" value="TreeGrafter"/>
</dbReference>
<keyword evidence="6 15" id="KW-0963">Cytoplasm</keyword>
<evidence type="ECO:0000256" key="6">
    <source>
        <dbReference type="ARBA" id="ARBA00022490"/>
    </source>
</evidence>
<dbReference type="GO" id="GO:0046100">
    <property type="term" value="P:hypoxanthine metabolic process"/>
    <property type="evidence" value="ECO:0007669"/>
    <property type="project" value="TreeGrafter"/>
</dbReference>
<dbReference type="PANTHER" id="PTHR43340">
    <property type="entry name" value="HYPOXANTHINE-GUANINE PHOSPHORIBOSYLTRANSFERASE"/>
    <property type="match status" value="1"/>
</dbReference>
<name>D4V4H6_PHOVU</name>
<comment type="cofactor">
    <cofactor evidence="1 15">
        <name>Mg(2+)</name>
        <dbReference type="ChEBI" id="CHEBI:18420"/>
    </cofactor>
</comment>
<comment type="subcellular location">
    <subcellularLocation>
        <location evidence="2 15">Cytoplasm</location>
    </subcellularLocation>
</comment>
<dbReference type="GO" id="GO:0006166">
    <property type="term" value="P:purine ribonucleoside salvage"/>
    <property type="evidence" value="ECO:0007669"/>
    <property type="project" value="UniProtKB-KW"/>
</dbReference>
<dbReference type="Pfam" id="PF00156">
    <property type="entry name" value="Pribosyltran"/>
    <property type="match status" value="1"/>
</dbReference>
<evidence type="ECO:0000259" key="16">
    <source>
        <dbReference type="Pfam" id="PF00156"/>
    </source>
</evidence>
<dbReference type="InterPro" id="IPR029057">
    <property type="entry name" value="PRTase-like"/>
</dbReference>
<dbReference type="PANTHER" id="PTHR43340:SF1">
    <property type="entry name" value="HYPOXANTHINE PHOSPHORIBOSYLTRANSFERASE"/>
    <property type="match status" value="1"/>
</dbReference>
<feature type="domain" description="Phosphoribosyltransferase" evidence="16">
    <location>
        <begin position="40"/>
        <end position="184"/>
    </location>
</feature>
<dbReference type="GO" id="GO:0000166">
    <property type="term" value="F:nucleotide binding"/>
    <property type="evidence" value="ECO:0007669"/>
    <property type="project" value="UniProtKB-KW"/>
</dbReference>
<dbReference type="EMBL" id="ADKO01000016">
    <property type="protein sequence ID" value="EFG19233.1"/>
    <property type="molecule type" value="Genomic_DNA"/>
</dbReference>
<keyword evidence="12 15" id="KW-0460">Magnesium</keyword>
<dbReference type="NCBIfam" id="TIGR01203">
    <property type="entry name" value="HGPRTase"/>
    <property type="match status" value="1"/>
</dbReference>
<dbReference type="AlphaFoldDB" id="D4V4H6"/>
<comment type="catalytic activity">
    <reaction evidence="13">
        <text>GMP + diphosphate = guanine + 5-phospho-alpha-D-ribose 1-diphosphate</text>
        <dbReference type="Rhea" id="RHEA:25424"/>
        <dbReference type="ChEBI" id="CHEBI:16235"/>
        <dbReference type="ChEBI" id="CHEBI:33019"/>
        <dbReference type="ChEBI" id="CHEBI:58017"/>
        <dbReference type="ChEBI" id="CHEBI:58115"/>
        <dbReference type="EC" id="2.4.2.8"/>
    </reaction>
    <physiologicalReaction direction="right-to-left" evidence="13">
        <dbReference type="Rhea" id="RHEA:25426"/>
    </physiologicalReaction>
</comment>
<evidence type="ECO:0000256" key="13">
    <source>
        <dbReference type="ARBA" id="ARBA00048811"/>
    </source>
</evidence>
<gene>
    <name evidence="17" type="primary">hpt</name>
    <name evidence="17" type="ORF">CUU_3940</name>
</gene>
<keyword evidence="7 15" id="KW-0328">Glycosyltransferase</keyword>
<keyword evidence="11 15" id="KW-0547">Nucleotide-binding</keyword>
<reference evidence="17 18" key="1">
    <citation type="journal article" date="2011" name="J. Bacteriol.">
        <title>Draft genome sequence of Bacteroides vulgatus PC510, a strain isolated from human feces.</title>
        <authorList>
            <person name="Cuiv P.O."/>
            <person name="Klaassens E.S."/>
            <person name="Durkin A.S."/>
            <person name="Harkins D.M."/>
            <person name="Foster L."/>
            <person name="McCorrison J."/>
            <person name="Torralba M."/>
            <person name="Nelson K.E."/>
            <person name="Morrison M."/>
        </authorList>
    </citation>
    <scope>NUCLEOTIDE SEQUENCE [LARGE SCALE GENOMIC DNA]</scope>
    <source>
        <strain evidence="17 18">PC510</strain>
    </source>
</reference>
<dbReference type="GO" id="GO:0000287">
    <property type="term" value="F:magnesium ion binding"/>
    <property type="evidence" value="ECO:0007669"/>
    <property type="project" value="TreeGrafter"/>
</dbReference>
<protein>
    <recommendedName>
        <fullName evidence="5 15">Hypoxanthine phosphoribosyltransferase</fullName>
        <ecNumber evidence="5 15">2.4.2.8</ecNumber>
    </recommendedName>
</protein>
<comment type="catalytic activity">
    <reaction evidence="14">
        <text>IMP + diphosphate = hypoxanthine + 5-phospho-alpha-D-ribose 1-diphosphate</text>
        <dbReference type="Rhea" id="RHEA:17973"/>
        <dbReference type="ChEBI" id="CHEBI:17368"/>
        <dbReference type="ChEBI" id="CHEBI:33019"/>
        <dbReference type="ChEBI" id="CHEBI:58017"/>
        <dbReference type="ChEBI" id="CHEBI:58053"/>
        <dbReference type="EC" id="2.4.2.8"/>
    </reaction>
    <physiologicalReaction direction="right-to-left" evidence="14">
        <dbReference type="Rhea" id="RHEA:17975"/>
    </physiologicalReaction>
</comment>
<evidence type="ECO:0000256" key="12">
    <source>
        <dbReference type="ARBA" id="ARBA00022842"/>
    </source>
</evidence>
<comment type="pathway">
    <text evidence="3 15">Purine metabolism; IMP biosynthesis via salvage pathway; IMP from hypoxanthine: step 1/1.</text>
</comment>
<evidence type="ECO:0000256" key="1">
    <source>
        <dbReference type="ARBA" id="ARBA00001946"/>
    </source>
</evidence>
<evidence type="ECO:0000256" key="3">
    <source>
        <dbReference type="ARBA" id="ARBA00004669"/>
    </source>
</evidence>
<dbReference type="GO" id="GO:0005829">
    <property type="term" value="C:cytosol"/>
    <property type="evidence" value="ECO:0007669"/>
    <property type="project" value="TreeGrafter"/>
</dbReference>
<evidence type="ECO:0000256" key="7">
    <source>
        <dbReference type="ARBA" id="ARBA00022676"/>
    </source>
</evidence>
<dbReference type="UniPathway" id="UPA00591">
    <property type="reaction ID" value="UER00648"/>
</dbReference>
<keyword evidence="9 15" id="KW-0479">Metal-binding</keyword>
<evidence type="ECO:0000256" key="15">
    <source>
        <dbReference type="RuleBase" id="RU364099"/>
    </source>
</evidence>
<evidence type="ECO:0000256" key="9">
    <source>
        <dbReference type="ARBA" id="ARBA00022723"/>
    </source>
</evidence>
<dbReference type="GO" id="GO:0032263">
    <property type="term" value="P:GMP salvage"/>
    <property type="evidence" value="ECO:0007669"/>
    <property type="project" value="TreeGrafter"/>
</dbReference>
<dbReference type="GO" id="GO:0032264">
    <property type="term" value="P:IMP salvage"/>
    <property type="evidence" value="ECO:0007669"/>
    <property type="project" value="UniProtKB-UniPathway"/>
</dbReference>
<dbReference type="InterPro" id="IPR005904">
    <property type="entry name" value="Hxn_phspho_trans"/>
</dbReference>
<keyword evidence="8 15" id="KW-0808">Transferase</keyword>
<dbReference type="Gene3D" id="3.40.50.2020">
    <property type="match status" value="1"/>
</dbReference>
<proteinExistence type="inferred from homology"/>
<evidence type="ECO:0000256" key="10">
    <source>
        <dbReference type="ARBA" id="ARBA00022726"/>
    </source>
</evidence>
<organism evidence="17 18">
    <name type="scientific">Phocaeicola vulgatus PC510</name>
    <dbReference type="NCBI Taxonomy" id="702446"/>
    <lineage>
        <taxon>Bacteria</taxon>
        <taxon>Pseudomonadati</taxon>
        <taxon>Bacteroidota</taxon>
        <taxon>Bacteroidia</taxon>
        <taxon>Bacteroidales</taxon>
        <taxon>Bacteroidaceae</taxon>
        <taxon>Phocaeicola</taxon>
    </lineage>
</organism>
<evidence type="ECO:0000256" key="14">
    <source>
        <dbReference type="ARBA" id="ARBA00049402"/>
    </source>
</evidence>
<dbReference type="CDD" id="cd06223">
    <property type="entry name" value="PRTases_typeI"/>
    <property type="match status" value="1"/>
</dbReference>
<evidence type="ECO:0000256" key="2">
    <source>
        <dbReference type="ARBA" id="ARBA00004496"/>
    </source>
</evidence>
<dbReference type="GO" id="GO:0004422">
    <property type="term" value="F:hypoxanthine phosphoribosyltransferase activity"/>
    <property type="evidence" value="ECO:0007669"/>
    <property type="project" value="InterPro"/>
</dbReference>
<dbReference type="InterPro" id="IPR000836">
    <property type="entry name" value="PRTase_dom"/>
</dbReference>
<comment type="caution">
    <text evidence="17">The sequence shown here is derived from an EMBL/GenBank/DDBJ whole genome shotgun (WGS) entry which is preliminary data.</text>
</comment>
<keyword evidence="10 15" id="KW-0660">Purine salvage</keyword>
<accession>D4V4H6</accession>
<sequence>MNTSILGIKMLFLQQFNKIAVMDTIQIKDKRFTPFIPEERILKEVARVASEINRDLEGTNPLFLSVLNGAFMFAADLMRNLTIPSEISFVKLASYAGTSSTGKVKELVGLNDDIEGRTVVIVEDIVDTGVTMKHLLETLQARKPKEIRIATLLLKPDKLKVELDIHYVAMRIPNDFIVGYGLDYDGLGRNYRDIYTVME</sequence>
<evidence type="ECO:0000256" key="4">
    <source>
        <dbReference type="ARBA" id="ARBA00008391"/>
    </source>
</evidence>
<comment type="similarity">
    <text evidence="4 15">Belongs to the purine/pyrimidine phosphoribosyltransferase family.</text>
</comment>
<evidence type="ECO:0000256" key="11">
    <source>
        <dbReference type="ARBA" id="ARBA00022741"/>
    </source>
</evidence>
<dbReference type="GO" id="GO:0052657">
    <property type="term" value="F:guanine phosphoribosyltransferase activity"/>
    <property type="evidence" value="ECO:0007669"/>
    <property type="project" value="RHEA"/>
</dbReference>
<evidence type="ECO:0000256" key="8">
    <source>
        <dbReference type="ARBA" id="ARBA00022679"/>
    </source>
</evidence>
<evidence type="ECO:0000313" key="17">
    <source>
        <dbReference type="EMBL" id="EFG19233.1"/>
    </source>
</evidence>
<evidence type="ECO:0000313" key="18">
    <source>
        <dbReference type="Proteomes" id="UP000004563"/>
    </source>
</evidence>
<dbReference type="Proteomes" id="UP000004563">
    <property type="component" value="Unassembled WGS sequence"/>
</dbReference>
<dbReference type="SUPFAM" id="SSF53271">
    <property type="entry name" value="PRTase-like"/>
    <property type="match status" value="1"/>
</dbReference>
<dbReference type="EC" id="2.4.2.8" evidence="5 15"/>